<gene>
    <name evidence="4" type="ORF">BBC0122_008170</name>
</gene>
<accession>A0A1U9MGU1</accession>
<keyword evidence="5" id="KW-1185">Reference proteome</keyword>
<dbReference type="RefSeq" id="WP_077991632.1">
    <property type="nucleotide sequence ID" value="NZ_CP015625.1"/>
</dbReference>
<dbReference type="InterPro" id="IPR015217">
    <property type="entry name" value="Invasin_dom_3"/>
</dbReference>
<dbReference type="InterPro" id="IPR024519">
    <property type="entry name" value="IAT_beta"/>
</dbReference>
<dbReference type="CDD" id="cd00118">
    <property type="entry name" value="LysM"/>
    <property type="match status" value="1"/>
</dbReference>
<dbReference type="GO" id="GO:0009279">
    <property type="term" value="C:cell outer membrane"/>
    <property type="evidence" value="ECO:0007669"/>
    <property type="project" value="TreeGrafter"/>
</dbReference>
<dbReference type="InterPro" id="IPR036779">
    <property type="entry name" value="LysM_dom_sf"/>
</dbReference>
<dbReference type="PROSITE" id="PS51782">
    <property type="entry name" value="LYSM"/>
    <property type="match status" value="1"/>
</dbReference>
<feature type="domain" description="LysM" evidence="3">
    <location>
        <begin position="92"/>
        <end position="140"/>
    </location>
</feature>
<dbReference type="Gene3D" id="2.40.160.160">
    <property type="entry name" value="Inverse autotransporter, beta-domain"/>
    <property type="match status" value="1"/>
</dbReference>
<evidence type="ECO:0000259" key="2">
    <source>
        <dbReference type="PROSITE" id="PS51127"/>
    </source>
</evidence>
<evidence type="ECO:0000259" key="3">
    <source>
        <dbReference type="PROSITE" id="PS51782"/>
    </source>
</evidence>
<dbReference type="InterPro" id="IPR008964">
    <property type="entry name" value="Invasin/intimin_cell_adhesion"/>
</dbReference>
<name>A0A1U9MGU1_9HYPH</name>
<feature type="domain" description="Big-1" evidence="2">
    <location>
        <begin position="657"/>
        <end position="773"/>
    </location>
</feature>
<dbReference type="InterPro" id="IPR003344">
    <property type="entry name" value="Big_1_dom"/>
</dbReference>
<dbReference type="Proteomes" id="UP000189632">
    <property type="component" value="Chromosome"/>
</dbReference>
<dbReference type="InterPro" id="IPR018392">
    <property type="entry name" value="LysM"/>
</dbReference>
<dbReference type="SUPFAM" id="SSF49373">
    <property type="entry name" value="Invasin/intimin cell-adhesion fragments"/>
    <property type="match status" value="12"/>
</dbReference>
<organism evidence="4 5">
    <name type="scientific">Bartonella choladocola</name>
    <dbReference type="NCBI Taxonomy" id="2750995"/>
    <lineage>
        <taxon>Bacteria</taxon>
        <taxon>Pseudomonadati</taxon>
        <taxon>Pseudomonadota</taxon>
        <taxon>Alphaproteobacteria</taxon>
        <taxon>Hyphomicrobiales</taxon>
        <taxon>Bartonellaceae</taxon>
        <taxon>Bartonella</taxon>
    </lineage>
</organism>
<dbReference type="FunFam" id="2.40.160.160:FF:000001">
    <property type="entry name" value="Intimin-like inverse autotransporter SinH"/>
    <property type="match status" value="1"/>
</dbReference>
<sequence length="2020" mass="212050">MNMRGGFLGRFTNKTISWLTIFFYVCSTFLLSIAQADAAQRNRDRQYEGAYGSNSYQGGGYQGVDYQSRGLNPDSYGSSSLNDTYSTPVMTRAYVLVSGDTLDSVAKRYNLSVEGLRRLNLDRFFKNGFDKVTVGDTVYVPLSPVSDDTAHYLEMGSSQDSAISSLATRAGHFLSNGSHSSELENMAKGYFSGKANGEINRWFNQFGTSRIQLNVDDGFSLKNSQFEMLLPVYDKGNSLAFTQTSIHRTDDRTQSNLGFGYRYFTQDYMLGGNAFWDYDISRSHSRMGIGVEYWRDYLKLGMNAYYRLSDWRTSPDVDDYYERPANGWDIRAEGYLPSYPKLGMKLNFEQYYGNEVGLFGKSERQKNPYAVTFGANYTPVPLVTFNVDHRQGASGKDDTRLGFQVNYRFGVPLSKQLDPDAVGDMRTLAGSRYDLVDRNNNMVLEYKKKEVIKLYMVGGITGFYNETYSLGISVKSKHDVASVSVMAASLIAAGGKIVQGSGVSDYSVVLPRYQQNGDNRYTVEAVAKDVKGNSSKTATTIVTVNPPKIDGTGSTFTPSETTLPADNVSNVVLTLSLKTTQGTPYDADVKDIALTVTGKKTARVDPSFKRVGEGIYEITVTAGKDDETLILTPSVEGQNIASAKVIVVAKAAAHVTNVSIVGNETGKVANGTNYFDFKATAQDDEGKAVADATIIWSQDKGDNVVLSVVEGRSSSRAGSLLTRSASEITSTTDEQGVAIIRLTSTKKAVSNIKVSAHVQNSDNIVSANPVSFVAGDMPKDGEGNSTFEAQPASIAADDVATSTLKFTARDENGNIITGLGGKLRFSLTDKNGSRPQEEKVRLSTVQETPAQSGIYVATLQGTLAGIYTIKPEVSSVAVGALKAQVTLKAALVDANSSEFWVSSKTIKANDAEASIVTFKPKDANGDIITELGNKLKFVVTDKDNKEIDTTGRAVNLSEIQESPDGTYTATLKGTLAGIYKITPKVSSAAVGTLEAEVTLTVGDVDGGKGNSEFSADQASFNAGDSKGSTLTFKAKDAYGNLVAGLGNDLAFDIVDGGGNKPDTNKVVLSNIQETPAQSGIYVATLQGTLAGTYKITPKVSSVAVGTLEATVTIKGGKVDGGKGNSTFIASSTSFNAGDSKGSTLTFTAKDAYGNLVAGLGNDLTFDIVDGGGNKPDTNKVVLSNIQETPAQSGIYVATLKGTLVGTYKITPKVSSVAVGTLEATVTIKGGDVDGGKGNSTFIASTTSFNAGDSKGSTLTFTAKDTNKNAITGLGNKLTFDIVDGGGNKPDTNKVVLSNIQETPAQSGIYVATLQGTLVGTYKITPKVSSVAVGTLEATVTIKAGKVDGGKGNSTFIASSTSFNAGDSKGSTLTFTAKDAYGNLVAGLGNDLAFDIVDGGGNKPDESKVILSNIQETPAQSGIYVATLKGTLVGTYKITPKVSSVAVGTLEATVTIKGGDVDGGKGNSTFIASSTSFKAGDSQGSTLTFTAKDAYGNLVAGLGNDLTFDIVDGGGNKPDESKVVLSNIQETPAQSGIYVATLKGTLAGTYKITPKVSSVAVGTLEAQVTLTAGDVDGGEGNSSFGADKASISADGTEQSILTFTAKDAYGNVVAGLGNKLAFDVVDESNKRPDTNKVILSNIQETPAQSGIYVATLKGTLVGTYKLKPLVSGAAVGTLEAQVAIKGHDIDTGRSTFEVEPKSIPADGTISSTLTFTAIDVSGNPMSGLATTGSGDKVSFVVTDKNGTTVSTTGSPVSLTSPQETAHGSGIYTATLKGAKVGEYTIKPNISNKPVGELKANVTVTAGAANAATSTFTVTQSSFNAGDSKGSKLTFKPMDVNSNPIKGLSGSDVGFTIEDSSENIVVPDGTALNLTAIKETSPGTYEATFTGTKADTYSFTSTVSGVAVLTQEVTINPGAINEGTSELKLEPETNVVATESFAIFTARDIYNNLVTGKKSDINFVITKSVAAVSWTRSGIMELFDGQYSMSITSNDPVTFTITPKVSGVVYNSLTKSLTVTPK</sequence>
<reference evidence="4 5" key="1">
    <citation type="submission" date="2016-11" db="EMBL/GenBank/DDBJ databases">
        <title>Comparative genomics of Bartonella apis.</title>
        <authorList>
            <person name="Engel P."/>
        </authorList>
    </citation>
    <scope>NUCLEOTIDE SEQUENCE [LARGE SCALE GENOMIC DNA]</scope>
    <source>
        <strain evidence="4 5">BBC0122</strain>
    </source>
</reference>
<dbReference type="PANTHER" id="PTHR39576:SF2">
    <property type="entry name" value="ATTACHING AND EFFACING PROTEIN HOMOLOG-RELATED"/>
    <property type="match status" value="1"/>
</dbReference>
<comment type="similarity">
    <text evidence="1">Belongs to the intimin/invasin family.</text>
</comment>
<dbReference type="InterPro" id="IPR051715">
    <property type="entry name" value="Intimin-Invasin_domain"/>
</dbReference>
<dbReference type="Pfam" id="PF09134">
    <property type="entry name" value="Invasin_D3"/>
    <property type="match status" value="11"/>
</dbReference>
<dbReference type="InterPro" id="IPR013783">
    <property type="entry name" value="Ig-like_fold"/>
</dbReference>
<dbReference type="InterPro" id="IPR038177">
    <property type="entry name" value="IAT_beta_sf"/>
</dbReference>
<evidence type="ECO:0000256" key="1">
    <source>
        <dbReference type="ARBA" id="ARBA00010116"/>
    </source>
</evidence>
<dbReference type="Pfam" id="PF01476">
    <property type="entry name" value="LysM"/>
    <property type="match status" value="1"/>
</dbReference>
<dbReference type="Pfam" id="PF11924">
    <property type="entry name" value="IAT_beta"/>
    <property type="match status" value="1"/>
</dbReference>
<dbReference type="PROSITE" id="PS51127">
    <property type="entry name" value="BIG1"/>
    <property type="match status" value="1"/>
</dbReference>
<dbReference type="SMART" id="SM00634">
    <property type="entry name" value="BID_1"/>
    <property type="match status" value="9"/>
</dbReference>
<proteinExistence type="inferred from homology"/>
<dbReference type="Gene3D" id="2.60.40.10">
    <property type="entry name" value="Immunoglobulins"/>
    <property type="match status" value="13"/>
</dbReference>
<dbReference type="Gene3D" id="3.10.350.10">
    <property type="entry name" value="LysM domain"/>
    <property type="match status" value="1"/>
</dbReference>
<evidence type="ECO:0000313" key="4">
    <source>
        <dbReference type="EMBL" id="AQT46943.1"/>
    </source>
</evidence>
<dbReference type="SMART" id="SM00257">
    <property type="entry name" value="LysM"/>
    <property type="match status" value="1"/>
</dbReference>
<dbReference type="OrthoDB" id="8320584at2"/>
<evidence type="ECO:0000313" key="5">
    <source>
        <dbReference type="Proteomes" id="UP000189632"/>
    </source>
</evidence>
<dbReference type="PANTHER" id="PTHR39576">
    <property type="entry name" value="ATTACHING AND EFFACING PROTEIN HOMOLOG-RELATED-RELATED"/>
    <property type="match status" value="1"/>
</dbReference>
<dbReference type="EMBL" id="CP015625">
    <property type="protein sequence ID" value="AQT46943.1"/>
    <property type="molecule type" value="Genomic_DNA"/>
</dbReference>
<protein>
    <submittedName>
        <fullName evidence="4">Adhesin/invasin</fullName>
    </submittedName>
</protein>
<dbReference type="KEGG" id="bapi:BBC0122_008170"/>